<feature type="region of interest" description="Disordered" evidence="9">
    <location>
        <begin position="247"/>
        <end position="273"/>
    </location>
</feature>
<dbReference type="InterPro" id="IPR047242">
    <property type="entry name" value="CDC5L/Cef1"/>
</dbReference>
<feature type="domain" description="HTH myb-type" evidence="11">
    <location>
        <begin position="1"/>
        <end position="60"/>
    </location>
</feature>
<feature type="domain" description="Myb-like" evidence="10">
    <location>
        <begin position="57"/>
        <end position="106"/>
    </location>
</feature>
<dbReference type="InterPro" id="IPR009057">
    <property type="entry name" value="Homeodomain-like_sf"/>
</dbReference>
<evidence type="ECO:0000256" key="6">
    <source>
        <dbReference type="ARBA" id="ARBA00023187"/>
    </source>
</evidence>
<dbReference type="PANTHER" id="PTHR45885">
    <property type="entry name" value="CELL DIVISION CYCLE 5-LIKE PROTEIN"/>
    <property type="match status" value="1"/>
</dbReference>
<accession>A0A1G4KN06</accession>
<keyword evidence="2" id="KW-0507">mRNA processing</keyword>
<sequence>MPPVPIYVKGGVWSNIEDQILKAAIQKYGTHQWSKIASLLQKKTAKQCELRWSEFLNPSLNFTPFSKEEDARLLELVTRLPNQWRTIAGAMGRTPQVCVDRYNVLLEATDSDVKLGSSTDFEVGDIDLNAESRPARPDADELESMDKEMLAEARARLLNTQGKKATRKIRERMLEESKRVARLQKRRELKQAGIDSKIRAPRKRYGTEIDYNADVVYEQEPGLGPYDTTEEDERAARAVKNFEGSVDRKGLREDEEKSKLRRKRVRDEKPAVVSNSTVLTNDYKKPKLELPPYTKTDSMIQALSKRSKKSILRLFKKLPKPKNDFEIELDEEEEEDEEEDEEGDEKKAENEVEGDNKDANLGLEDNNEIAASDQVFDNQSKSELSFGFRDHYGPTKSTAQNLPLPDPIINASNQVDREFNELLASSLIAKPAIKDPEFAALKSSLGASVMEPMPKQKQTVYQNRVKVLLESTLDSGPSMGGIQEAQAKLETLQRDLSAVETLEKRNQEYHHELFSVLLPKLFNSQQTYFLDYRKYQNEYYAVAARRSNLEKHLDEAGASKGKRYS</sequence>
<evidence type="ECO:0000259" key="10">
    <source>
        <dbReference type="PROSITE" id="PS50090"/>
    </source>
</evidence>
<feature type="region of interest" description="Disordered" evidence="9">
    <location>
        <begin position="324"/>
        <end position="362"/>
    </location>
</feature>
<evidence type="ECO:0000256" key="1">
    <source>
        <dbReference type="ARBA" id="ARBA00010506"/>
    </source>
</evidence>
<feature type="compositionally biased region" description="Basic and acidic residues" evidence="9">
    <location>
        <begin position="247"/>
        <end position="258"/>
    </location>
</feature>
<evidence type="ECO:0000256" key="5">
    <source>
        <dbReference type="ARBA" id="ARBA00023125"/>
    </source>
</evidence>
<evidence type="ECO:0000259" key="11">
    <source>
        <dbReference type="PROSITE" id="PS51294"/>
    </source>
</evidence>
<dbReference type="GO" id="GO:0000398">
    <property type="term" value="P:mRNA splicing, via spliceosome"/>
    <property type="evidence" value="ECO:0007669"/>
    <property type="project" value="InterPro"/>
</dbReference>
<dbReference type="GO" id="GO:0003677">
    <property type="term" value="F:DNA binding"/>
    <property type="evidence" value="ECO:0007669"/>
    <property type="project" value="UniProtKB-KW"/>
</dbReference>
<comment type="similarity">
    <text evidence="1">Belongs to the CEF1 family.</text>
</comment>
<feature type="domain" description="Myb-like" evidence="10">
    <location>
        <begin position="9"/>
        <end position="56"/>
    </location>
</feature>
<keyword evidence="5" id="KW-0238">DNA-binding</keyword>
<dbReference type="Pfam" id="PF13921">
    <property type="entry name" value="Myb_DNA-bind_6"/>
    <property type="match status" value="1"/>
</dbReference>
<evidence type="ECO:0000256" key="4">
    <source>
        <dbReference type="ARBA" id="ARBA00022737"/>
    </source>
</evidence>
<dbReference type="PROSITE" id="PS50090">
    <property type="entry name" value="MYB_LIKE"/>
    <property type="match status" value="2"/>
</dbReference>
<keyword evidence="6" id="KW-0508">mRNA splicing</keyword>
<dbReference type="SMART" id="SM00717">
    <property type="entry name" value="SANT"/>
    <property type="match status" value="2"/>
</dbReference>
<dbReference type="SUPFAM" id="SSF46689">
    <property type="entry name" value="Homeodomain-like"/>
    <property type="match status" value="1"/>
</dbReference>
<dbReference type="CDD" id="cd11659">
    <property type="entry name" value="SANT_CDC5_II"/>
    <property type="match status" value="1"/>
</dbReference>
<dbReference type="GO" id="GO:0000974">
    <property type="term" value="C:Prp19 complex"/>
    <property type="evidence" value="ECO:0007669"/>
    <property type="project" value="InterPro"/>
</dbReference>
<dbReference type="OrthoDB" id="1410009at2759"/>
<dbReference type="PROSITE" id="PS51294">
    <property type="entry name" value="HTH_MYB"/>
    <property type="match status" value="2"/>
</dbReference>
<evidence type="ECO:0000256" key="2">
    <source>
        <dbReference type="ARBA" id="ARBA00022664"/>
    </source>
</evidence>
<evidence type="ECO:0000256" key="8">
    <source>
        <dbReference type="ARBA" id="ARBA00034837"/>
    </source>
</evidence>
<dbReference type="CDD" id="cd00167">
    <property type="entry name" value="SANT"/>
    <property type="match status" value="1"/>
</dbReference>
<dbReference type="InterPro" id="IPR001005">
    <property type="entry name" value="SANT/Myb"/>
</dbReference>
<organism evidence="12 13">
    <name type="scientific">Lachancea nothofagi CBS 11611</name>
    <dbReference type="NCBI Taxonomy" id="1266666"/>
    <lineage>
        <taxon>Eukaryota</taxon>
        <taxon>Fungi</taxon>
        <taxon>Dikarya</taxon>
        <taxon>Ascomycota</taxon>
        <taxon>Saccharomycotina</taxon>
        <taxon>Saccharomycetes</taxon>
        <taxon>Saccharomycetales</taxon>
        <taxon>Saccharomycetaceae</taxon>
        <taxon>Lachancea</taxon>
    </lineage>
</organism>
<keyword evidence="4" id="KW-0677">Repeat</keyword>
<name>A0A1G4KN06_9SACH</name>
<evidence type="ECO:0000256" key="7">
    <source>
        <dbReference type="ARBA" id="ARBA00023242"/>
    </source>
</evidence>
<evidence type="ECO:0000256" key="9">
    <source>
        <dbReference type="SAM" id="MobiDB-lite"/>
    </source>
</evidence>
<feature type="compositionally biased region" description="Acidic residues" evidence="9">
    <location>
        <begin position="326"/>
        <end position="343"/>
    </location>
</feature>
<dbReference type="GO" id="GO:0005681">
    <property type="term" value="C:spliceosomal complex"/>
    <property type="evidence" value="ECO:0007669"/>
    <property type="project" value="UniProtKB-KW"/>
</dbReference>
<evidence type="ECO:0000313" key="13">
    <source>
        <dbReference type="Proteomes" id="UP000189911"/>
    </source>
</evidence>
<feature type="domain" description="HTH myb-type" evidence="11">
    <location>
        <begin position="64"/>
        <end position="110"/>
    </location>
</feature>
<gene>
    <name evidence="12" type="ORF">LANO_0H16974G</name>
</gene>
<dbReference type="Gene3D" id="1.10.10.60">
    <property type="entry name" value="Homeodomain-like"/>
    <property type="match status" value="2"/>
</dbReference>
<dbReference type="EMBL" id="LT598447">
    <property type="protein sequence ID" value="SCV05869.1"/>
    <property type="molecule type" value="Genomic_DNA"/>
</dbReference>
<feature type="compositionally biased region" description="Basic and acidic residues" evidence="9">
    <location>
        <begin position="344"/>
        <end position="358"/>
    </location>
</feature>
<keyword evidence="7" id="KW-0539">Nucleus</keyword>
<dbReference type="Proteomes" id="UP000189911">
    <property type="component" value="Chromosome H"/>
</dbReference>
<reference evidence="13" key="1">
    <citation type="submission" date="2016-03" db="EMBL/GenBank/DDBJ databases">
        <authorList>
            <person name="Devillers Hugo."/>
        </authorList>
    </citation>
    <scope>NUCLEOTIDE SEQUENCE [LARGE SCALE GENOMIC DNA]</scope>
</reference>
<protein>
    <recommendedName>
        <fullName evidence="8">Pre-mRNA-splicing factor CEF1</fullName>
    </recommendedName>
</protein>
<dbReference type="InterPro" id="IPR017930">
    <property type="entry name" value="Myb_dom"/>
</dbReference>
<keyword evidence="3" id="KW-0747">Spliceosome</keyword>
<keyword evidence="13" id="KW-1185">Reference proteome</keyword>
<dbReference type="InterPro" id="IPR047240">
    <property type="entry name" value="SANT_CDC5L_II"/>
</dbReference>
<proteinExistence type="inferred from homology"/>
<evidence type="ECO:0000256" key="3">
    <source>
        <dbReference type="ARBA" id="ARBA00022728"/>
    </source>
</evidence>
<dbReference type="PANTHER" id="PTHR45885:SF1">
    <property type="entry name" value="CELL DIVISION CYCLE 5-LIKE PROTEIN"/>
    <property type="match status" value="1"/>
</dbReference>
<evidence type="ECO:0000313" key="12">
    <source>
        <dbReference type="EMBL" id="SCV05869.1"/>
    </source>
</evidence>
<dbReference type="AlphaFoldDB" id="A0A1G4KN06"/>